<sequence>MQLFSLFTTLLVAVSATSVHGDAMSNDWENAGVCGSKNANANAAIEAFCSKGDIVVPSKYAQDGARRGNMHARITGNCGGQWIPPEWCRAQFHQICAHGGPRGGGHRKYNGCQLFQLTKKY</sequence>
<dbReference type="EMBL" id="JAVRRT010000003">
    <property type="protein sequence ID" value="KAK5173302.1"/>
    <property type="molecule type" value="Genomic_DNA"/>
</dbReference>
<name>A0AAV9PH95_9PEZI</name>
<keyword evidence="3" id="KW-1185">Reference proteome</keyword>
<keyword evidence="1" id="KW-0732">Signal</keyword>
<dbReference type="AlphaFoldDB" id="A0AAV9PH95"/>
<dbReference type="RefSeq" id="XP_064661997.1">
    <property type="nucleotide sequence ID" value="XM_064799242.1"/>
</dbReference>
<evidence type="ECO:0000313" key="2">
    <source>
        <dbReference type="EMBL" id="KAK5173302.1"/>
    </source>
</evidence>
<dbReference type="GeneID" id="89923330"/>
<evidence type="ECO:0000256" key="1">
    <source>
        <dbReference type="SAM" id="SignalP"/>
    </source>
</evidence>
<evidence type="ECO:0000313" key="3">
    <source>
        <dbReference type="Proteomes" id="UP001337655"/>
    </source>
</evidence>
<feature type="signal peptide" evidence="1">
    <location>
        <begin position="1"/>
        <end position="21"/>
    </location>
</feature>
<feature type="chain" id="PRO_5043709775" evidence="1">
    <location>
        <begin position="22"/>
        <end position="121"/>
    </location>
</feature>
<accession>A0AAV9PH95</accession>
<proteinExistence type="predicted"/>
<gene>
    <name evidence="2" type="ORF">LTR77_001983</name>
</gene>
<dbReference type="Proteomes" id="UP001337655">
    <property type="component" value="Unassembled WGS sequence"/>
</dbReference>
<reference evidence="2 3" key="1">
    <citation type="submission" date="2023-08" db="EMBL/GenBank/DDBJ databases">
        <title>Black Yeasts Isolated from many extreme environments.</title>
        <authorList>
            <person name="Coleine C."/>
            <person name="Stajich J.E."/>
            <person name="Selbmann L."/>
        </authorList>
    </citation>
    <scope>NUCLEOTIDE SEQUENCE [LARGE SCALE GENOMIC DNA]</scope>
    <source>
        <strain evidence="2 3">CCFEE 5935</strain>
    </source>
</reference>
<comment type="caution">
    <text evidence="2">The sequence shown here is derived from an EMBL/GenBank/DDBJ whole genome shotgun (WGS) entry which is preliminary data.</text>
</comment>
<organism evidence="2 3">
    <name type="scientific">Saxophila tyrrhenica</name>
    <dbReference type="NCBI Taxonomy" id="1690608"/>
    <lineage>
        <taxon>Eukaryota</taxon>
        <taxon>Fungi</taxon>
        <taxon>Dikarya</taxon>
        <taxon>Ascomycota</taxon>
        <taxon>Pezizomycotina</taxon>
        <taxon>Dothideomycetes</taxon>
        <taxon>Dothideomycetidae</taxon>
        <taxon>Mycosphaerellales</taxon>
        <taxon>Extremaceae</taxon>
        <taxon>Saxophila</taxon>
    </lineage>
</organism>
<protein>
    <submittedName>
        <fullName evidence="2">Uncharacterized protein</fullName>
    </submittedName>
</protein>